<dbReference type="AlphaFoldDB" id="A0A6N8UB00"/>
<dbReference type="PANTHER" id="PTHR22604">
    <property type="entry name" value="OXIDOREDUCTASES"/>
    <property type="match status" value="1"/>
</dbReference>
<dbReference type="RefSeq" id="WP_160625313.1">
    <property type="nucleotide sequence ID" value="NZ_WUUQ01000002.1"/>
</dbReference>
<keyword evidence="2" id="KW-0560">Oxidoreductase</keyword>
<dbReference type="SUPFAM" id="SSF55347">
    <property type="entry name" value="Glyceraldehyde-3-phosphate dehydrogenase-like, C-terminal domain"/>
    <property type="match status" value="1"/>
</dbReference>
<reference evidence="5 6" key="1">
    <citation type="submission" date="2019-12" db="EMBL/GenBank/DDBJ databases">
        <authorList>
            <person name="Yang R."/>
        </authorList>
    </citation>
    <scope>NUCLEOTIDE SEQUENCE [LARGE SCALE GENOMIC DNA]</scope>
    <source>
        <strain evidence="5 6">DONG20-135</strain>
    </source>
</reference>
<dbReference type="InterPro" id="IPR000683">
    <property type="entry name" value="Gfo/Idh/MocA-like_OxRdtase_N"/>
</dbReference>
<feature type="domain" description="Gfo/Idh/MocA-like oxidoreductase N-terminal" evidence="3">
    <location>
        <begin position="5"/>
        <end position="121"/>
    </location>
</feature>
<reference evidence="5 6" key="2">
    <citation type="submission" date="2020-01" db="EMBL/GenBank/DDBJ databases">
        <title>Clostridiaceae sp. nov. isolated from the gut of human by culturomics.</title>
        <authorList>
            <person name="Chang Y."/>
        </authorList>
    </citation>
    <scope>NUCLEOTIDE SEQUENCE [LARGE SCALE GENOMIC DNA]</scope>
    <source>
        <strain evidence="5 6">DONG20-135</strain>
    </source>
</reference>
<dbReference type="InterPro" id="IPR055170">
    <property type="entry name" value="GFO_IDH_MocA-like_dom"/>
</dbReference>
<dbReference type="Pfam" id="PF22725">
    <property type="entry name" value="GFO_IDH_MocA_C3"/>
    <property type="match status" value="1"/>
</dbReference>
<dbReference type="PANTHER" id="PTHR22604:SF105">
    <property type="entry name" value="TRANS-1,2-DIHYDROBENZENE-1,2-DIOL DEHYDROGENASE"/>
    <property type="match status" value="1"/>
</dbReference>
<dbReference type="InterPro" id="IPR050984">
    <property type="entry name" value="Gfo/Idh/MocA_domain"/>
</dbReference>
<dbReference type="Gene3D" id="3.40.50.720">
    <property type="entry name" value="NAD(P)-binding Rossmann-like Domain"/>
    <property type="match status" value="1"/>
</dbReference>
<protein>
    <submittedName>
        <fullName evidence="5">Gfo/Idh/MocA family oxidoreductase</fullName>
    </submittedName>
</protein>
<sequence length="318" mass="36253">MQCVKFGIIGPGTISHRFVKGLRHVPQAELAAVASRDQQKALRYADEYQIPFVFTSYEALFSSEQVDAVYIATPPHTHFDLVMEALKHHKHVICEKPFMLNHKQAEIAYAYAKEQKCVLMEAMKAVFLPVTKHVKSWLEDGRIGDIKYMEASYSYLFPHDDMNHWVFQKQYSGGGMFDVGCYPLAYTMHLRSAKIVEAKAMHLDGASGVDEITQLLLRYEDGVMASVRGGIGVDTRNDAMIYGTKGHIYVPDFWKAERAYCYEDGQEELYEELHDKAEFRYEIAHFADLILHGEKESDIWSSAKSTLMLKLMEASVDA</sequence>
<dbReference type="Gene3D" id="3.30.360.10">
    <property type="entry name" value="Dihydrodipicolinate Reductase, domain 2"/>
    <property type="match status" value="1"/>
</dbReference>
<comment type="similarity">
    <text evidence="1">Belongs to the Gfo/Idh/MocA family.</text>
</comment>
<evidence type="ECO:0000256" key="2">
    <source>
        <dbReference type="ARBA" id="ARBA00023002"/>
    </source>
</evidence>
<dbReference type="EMBL" id="WUUQ01000002">
    <property type="protein sequence ID" value="MXQ73913.1"/>
    <property type="molecule type" value="Genomic_DNA"/>
</dbReference>
<evidence type="ECO:0000256" key="1">
    <source>
        <dbReference type="ARBA" id="ARBA00010928"/>
    </source>
</evidence>
<comment type="caution">
    <text evidence="5">The sequence shown here is derived from an EMBL/GenBank/DDBJ whole genome shotgun (WGS) entry which is preliminary data.</text>
</comment>
<dbReference type="InterPro" id="IPR036291">
    <property type="entry name" value="NAD(P)-bd_dom_sf"/>
</dbReference>
<dbReference type="Proteomes" id="UP000434036">
    <property type="component" value="Unassembled WGS sequence"/>
</dbReference>
<evidence type="ECO:0000313" key="6">
    <source>
        <dbReference type="Proteomes" id="UP000434036"/>
    </source>
</evidence>
<evidence type="ECO:0000259" key="3">
    <source>
        <dbReference type="Pfam" id="PF01408"/>
    </source>
</evidence>
<gene>
    <name evidence="5" type="ORF">GSF08_08165</name>
</gene>
<dbReference type="GO" id="GO:0016491">
    <property type="term" value="F:oxidoreductase activity"/>
    <property type="evidence" value="ECO:0007669"/>
    <property type="project" value="UniProtKB-KW"/>
</dbReference>
<evidence type="ECO:0000313" key="5">
    <source>
        <dbReference type="EMBL" id="MXQ73913.1"/>
    </source>
</evidence>
<dbReference type="SUPFAM" id="SSF51735">
    <property type="entry name" value="NAD(P)-binding Rossmann-fold domains"/>
    <property type="match status" value="1"/>
</dbReference>
<organism evidence="5 6">
    <name type="scientific">Copranaerobaculum intestinale</name>
    <dbReference type="NCBI Taxonomy" id="2692629"/>
    <lineage>
        <taxon>Bacteria</taxon>
        <taxon>Bacillati</taxon>
        <taxon>Bacillota</taxon>
        <taxon>Erysipelotrichia</taxon>
        <taxon>Erysipelotrichales</taxon>
        <taxon>Erysipelotrichaceae</taxon>
        <taxon>Copranaerobaculum</taxon>
    </lineage>
</organism>
<accession>A0A6N8UB00</accession>
<evidence type="ECO:0000259" key="4">
    <source>
        <dbReference type="Pfam" id="PF22725"/>
    </source>
</evidence>
<feature type="domain" description="GFO/IDH/MocA-like oxidoreductase" evidence="4">
    <location>
        <begin position="132"/>
        <end position="248"/>
    </location>
</feature>
<keyword evidence="6" id="KW-1185">Reference proteome</keyword>
<proteinExistence type="inferred from homology"/>
<name>A0A6N8UB00_9FIRM</name>
<dbReference type="Pfam" id="PF01408">
    <property type="entry name" value="GFO_IDH_MocA"/>
    <property type="match status" value="1"/>
</dbReference>
<dbReference type="GO" id="GO:0000166">
    <property type="term" value="F:nucleotide binding"/>
    <property type="evidence" value="ECO:0007669"/>
    <property type="project" value="InterPro"/>
</dbReference>